<comment type="caution">
    <text evidence="2">The sequence shown here is derived from an EMBL/GenBank/DDBJ whole genome shotgun (WGS) entry which is preliminary data.</text>
</comment>
<accession>A0A0G0D4P3</accession>
<evidence type="ECO:0000256" key="1">
    <source>
        <dbReference type="SAM" id="Coils"/>
    </source>
</evidence>
<protein>
    <recommendedName>
        <fullName evidence="4">DUF2130 domain-containing protein</fullName>
    </recommendedName>
</protein>
<sequence length="366" mass="42206">MNNTIKCPYCKKTIEISSALSHEIDEKTKSELESKIKTKFEENYNLKLKDKENETGELKERNRDLSNQLLELNKLIRSLKENDEKRALEMEKLIGIEKDKAKLDAIKIASEDYRHREMEKDKTINDLKKLLDNARRKSEQGSQQTQGEILELDLENELRNAFQNDEVIEVKKGIKGADIIQVVKTPLGNSAGKIIWELKRTKRFDQNFIDKLKSDQRTEKAELAVLITTVMPKDCQKDIISINNVWISTPKHTISLANILRQQLLAVAKQKAISSKTQTDAQILFEYMTSSEFSHQLEAIIETYLSLQNQINKEKMAFEKQWKQREKELEKMYKSLFGIYGSLTGIAGNSLPQIKGIEMLDIGGRE</sequence>
<dbReference type="Pfam" id="PF09903">
    <property type="entry name" value="DUF2130"/>
    <property type="match status" value="1"/>
</dbReference>
<proteinExistence type="predicted"/>
<feature type="coiled-coil region" evidence="1">
    <location>
        <begin position="41"/>
        <end position="82"/>
    </location>
</feature>
<keyword evidence="1" id="KW-0175">Coiled coil</keyword>
<dbReference type="Proteomes" id="UP000034316">
    <property type="component" value="Unassembled WGS sequence"/>
</dbReference>
<evidence type="ECO:0008006" key="4">
    <source>
        <dbReference type="Google" id="ProtNLM"/>
    </source>
</evidence>
<name>A0A0G0D4P3_9BACT</name>
<dbReference type="EMBL" id="LBRB01000001">
    <property type="protein sequence ID" value="KKP89184.1"/>
    <property type="molecule type" value="Genomic_DNA"/>
</dbReference>
<organism evidence="2 3">
    <name type="scientific">Berkelbacteria bacterium GW2011_GWA2_35_9</name>
    <dbReference type="NCBI Taxonomy" id="1618333"/>
    <lineage>
        <taxon>Bacteria</taxon>
        <taxon>Candidatus Berkelbacteria</taxon>
    </lineage>
</organism>
<reference evidence="2 3" key="1">
    <citation type="journal article" date="2015" name="Nature">
        <title>rRNA introns, odd ribosomes, and small enigmatic genomes across a large radiation of phyla.</title>
        <authorList>
            <person name="Brown C.T."/>
            <person name="Hug L.A."/>
            <person name="Thomas B.C."/>
            <person name="Sharon I."/>
            <person name="Castelle C.J."/>
            <person name="Singh A."/>
            <person name="Wilkins M.J."/>
            <person name="Williams K.H."/>
            <person name="Banfield J.F."/>
        </authorList>
    </citation>
    <scope>NUCLEOTIDE SEQUENCE [LARGE SCALE GENOMIC DNA]</scope>
</reference>
<dbReference type="STRING" id="1618333.UR93_C0001G0016"/>
<evidence type="ECO:0000313" key="3">
    <source>
        <dbReference type="Proteomes" id="UP000034316"/>
    </source>
</evidence>
<dbReference type="InterPro" id="IPR019219">
    <property type="entry name" value="DUF2130"/>
</dbReference>
<gene>
    <name evidence="2" type="ORF">UR93_C0001G0016</name>
</gene>
<evidence type="ECO:0000313" key="2">
    <source>
        <dbReference type="EMBL" id="KKP89184.1"/>
    </source>
</evidence>
<dbReference type="AlphaFoldDB" id="A0A0G0D4P3"/>
<feature type="coiled-coil region" evidence="1">
    <location>
        <begin position="117"/>
        <end position="144"/>
    </location>
</feature>